<evidence type="ECO:0000256" key="1">
    <source>
        <dbReference type="SAM" id="MobiDB-lite"/>
    </source>
</evidence>
<dbReference type="Proteomes" id="UP000005408">
    <property type="component" value="Unassembled WGS sequence"/>
</dbReference>
<proteinExistence type="predicted"/>
<dbReference type="AlphaFoldDB" id="A0A8W8KTB7"/>
<name>A0A8W8KTB7_MAGGI</name>
<feature type="compositionally biased region" description="Basic and acidic residues" evidence="1">
    <location>
        <begin position="103"/>
        <end position="118"/>
    </location>
</feature>
<organism evidence="2 3">
    <name type="scientific">Magallana gigas</name>
    <name type="common">Pacific oyster</name>
    <name type="synonym">Crassostrea gigas</name>
    <dbReference type="NCBI Taxonomy" id="29159"/>
    <lineage>
        <taxon>Eukaryota</taxon>
        <taxon>Metazoa</taxon>
        <taxon>Spiralia</taxon>
        <taxon>Lophotrochozoa</taxon>
        <taxon>Mollusca</taxon>
        <taxon>Bivalvia</taxon>
        <taxon>Autobranchia</taxon>
        <taxon>Pteriomorphia</taxon>
        <taxon>Ostreida</taxon>
        <taxon>Ostreoidea</taxon>
        <taxon>Ostreidae</taxon>
        <taxon>Magallana</taxon>
    </lineage>
</organism>
<dbReference type="EnsemblMetazoa" id="G24871.1">
    <property type="protein sequence ID" value="G24871.1:cds"/>
    <property type="gene ID" value="G24871"/>
</dbReference>
<reference evidence="2" key="1">
    <citation type="submission" date="2022-08" db="UniProtKB">
        <authorList>
            <consortium name="EnsemblMetazoa"/>
        </authorList>
    </citation>
    <scope>IDENTIFICATION</scope>
    <source>
        <strain evidence="2">05x7-T-G4-1.051#20</strain>
    </source>
</reference>
<evidence type="ECO:0000313" key="3">
    <source>
        <dbReference type="Proteomes" id="UP000005408"/>
    </source>
</evidence>
<accession>A0A8W8KTB7</accession>
<keyword evidence="3" id="KW-1185">Reference proteome</keyword>
<feature type="region of interest" description="Disordered" evidence="1">
    <location>
        <begin position="83"/>
        <end position="127"/>
    </location>
</feature>
<protein>
    <submittedName>
        <fullName evidence="2">Uncharacterized protein</fullName>
    </submittedName>
</protein>
<sequence>MVDGGSSQNLVLVTTQIDSTTYTALMSKELAELYRSPQCDPMTRKALAEGLRILGMNHHVPALKCHVPVMKLRLKMNHLAALQGQVSPPHQNSTSASSSTSEQGDREETLETKAELPKKRIRPNLKSDLMEKLDAQNSKLMDQMETQHRDKLQRIDRMLDLFERTLDKK</sequence>
<evidence type="ECO:0000313" key="2">
    <source>
        <dbReference type="EnsemblMetazoa" id="G24871.1:cds"/>
    </source>
</evidence>